<name>A0A4Q1CGW7_9BACT</name>
<accession>A0A4Q1CGW7</accession>
<dbReference type="Gene3D" id="1.25.40.900">
    <property type="match status" value="1"/>
</dbReference>
<reference evidence="2 3" key="1">
    <citation type="submission" date="2019-01" db="EMBL/GenBank/DDBJ databases">
        <title>Lacibacter sp. strain TTM-7.</title>
        <authorList>
            <person name="Chen W.-M."/>
        </authorList>
    </citation>
    <scope>NUCLEOTIDE SEQUENCE [LARGE SCALE GENOMIC DNA]</scope>
    <source>
        <strain evidence="2 3">TTM-7</strain>
    </source>
</reference>
<dbReference type="Pfam" id="PF14322">
    <property type="entry name" value="SusD-like_3"/>
    <property type="match status" value="1"/>
</dbReference>
<gene>
    <name evidence="2" type="ORF">ESA94_13735</name>
</gene>
<dbReference type="InterPro" id="IPR011990">
    <property type="entry name" value="TPR-like_helical_dom_sf"/>
</dbReference>
<dbReference type="SUPFAM" id="SSF48452">
    <property type="entry name" value="TPR-like"/>
    <property type="match status" value="1"/>
</dbReference>
<dbReference type="InterPro" id="IPR033985">
    <property type="entry name" value="SusD-like_N"/>
</dbReference>
<feature type="domain" description="SusD-like N-terminal" evidence="1">
    <location>
        <begin position="26"/>
        <end position="228"/>
    </location>
</feature>
<protein>
    <submittedName>
        <fullName evidence="2">RagB/SusD family nutrient uptake outer membrane protein</fullName>
    </submittedName>
</protein>
<dbReference type="OrthoDB" id="653598at2"/>
<dbReference type="RefSeq" id="WP_129131501.1">
    <property type="nucleotide sequence ID" value="NZ_SDHW01000004.1"/>
</dbReference>
<dbReference type="PROSITE" id="PS51257">
    <property type="entry name" value="PROKAR_LIPOPROTEIN"/>
    <property type="match status" value="1"/>
</dbReference>
<organism evidence="2 3">
    <name type="scientific">Lacibacter luteus</name>
    <dbReference type="NCBI Taxonomy" id="2508719"/>
    <lineage>
        <taxon>Bacteria</taxon>
        <taxon>Pseudomonadati</taxon>
        <taxon>Bacteroidota</taxon>
        <taxon>Chitinophagia</taxon>
        <taxon>Chitinophagales</taxon>
        <taxon>Chitinophagaceae</taxon>
        <taxon>Lacibacter</taxon>
    </lineage>
</organism>
<comment type="caution">
    <text evidence="2">The sequence shown here is derived from an EMBL/GenBank/DDBJ whole genome shotgun (WGS) entry which is preliminary data.</text>
</comment>
<evidence type="ECO:0000313" key="3">
    <source>
        <dbReference type="Proteomes" id="UP000290204"/>
    </source>
</evidence>
<dbReference type="EMBL" id="SDHW01000004">
    <property type="protein sequence ID" value="RXK59197.1"/>
    <property type="molecule type" value="Genomic_DNA"/>
</dbReference>
<dbReference type="AlphaFoldDB" id="A0A4Q1CGW7"/>
<dbReference type="Gene3D" id="1.25.40.390">
    <property type="match status" value="1"/>
</dbReference>
<keyword evidence="3" id="KW-1185">Reference proteome</keyword>
<evidence type="ECO:0000259" key="1">
    <source>
        <dbReference type="Pfam" id="PF14322"/>
    </source>
</evidence>
<proteinExistence type="predicted"/>
<dbReference type="Gene3D" id="2.20.20.130">
    <property type="match status" value="1"/>
</dbReference>
<evidence type="ECO:0000313" key="2">
    <source>
        <dbReference type="EMBL" id="RXK59197.1"/>
    </source>
</evidence>
<sequence length="457" mass="52581">MHKIKTYIIYTAWCILLTVFAGCKKYLEQKPVSGVDTPDTLPELQGLLDRYSRLNINDPGSDEISSDDYYLTTSDWQSQNEQHRRMYIWEKDNLFPIPSLEWSSAYSSLYYANTVLEAIDKIEPLPATKADWNNIKGQAYFLRARLFFRIANIWSLAYDKSTASSDLGIPLRLTTDFNAPSQRNSAQETHTLIIDDLKNALGLLDIVPKAVTRPSKPAAAGLLARVYLSMREYDSCYKYADIAITYKNTLLNYNNSPEIKPTASFPFQPFNAEVIFYSLVNTPSILLNARAKVDSNLYRSFDSNDLRKTLFFRSNNNGTYGFKGGYDGNIGLFTGICTDELYLMRAELHARAERLNEAAIDLNKLLVTRWKQGTYQPYFFNSKQDALNIILTERRKQLQMRCLRWLDIKRLNKEGYNISLRRIINAQEYVLDPNSLRFALPIPEDIIKMTGMPQNPR</sequence>
<dbReference type="Proteomes" id="UP000290204">
    <property type="component" value="Unassembled WGS sequence"/>
</dbReference>